<dbReference type="Proteomes" id="UP000824890">
    <property type="component" value="Unassembled WGS sequence"/>
</dbReference>
<evidence type="ECO:0000313" key="2">
    <source>
        <dbReference type="Proteomes" id="UP000824890"/>
    </source>
</evidence>
<reference evidence="1 2" key="1">
    <citation type="submission" date="2021-05" db="EMBL/GenBank/DDBJ databases">
        <title>Genome Assembly of Synthetic Allotetraploid Brassica napus Reveals Homoeologous Exchanges between Subgenomes.</title>
        <authorList>
            <person name="Davis J.T."/>
        </authorList>
    </citation>
    <scope>NUCLEOTIDE SEQUENCE [LARGE SCALE GENOMIC DNA]</scope>
    <source>
        <strain evidence="2">cv. Da-Ae</strain>
        <tissue evidence="1">Seedling</tissue>
    </source>
</reference>
<evidence type="ECO:0000313" key="1">
    <source>
        <dbReference type="EMBL" id="KAH0859043.1"/>
    </source>
</evidence>
<protein>
    <submittedName>
        <fullName evidence="1">Uncharacterized protein</fullName>
    </submittedName>
</protein>
<name>A0ABQ7XSY0_BRANA</name>
<gene>
    <name evidence="1" type="ORF">HID58_087304</name>
</gene>
<keyword evidence="2" id="KW-1185">Reference proteome</keyword>
<comment type="caution">
    <text evidence="1">The sequence shown here is derived from an EMBL/GenBank/DDBJ whole genome shotgun (WGS) entry which is preliminary data.</text>
</comment>
<organism evidence="1 2">
    <name type="scientific">Brassica napus</name>
    <name type="common">Rape</name>
    <dbReference type="NCBI Taxonomy" id="3708"/>
    <lineage>
        <taxon>Eukaryota</taxon>
        <taxon>Viridiplantae</taxon>
        <taxon>Streptophyta</taxon>
        <taxon>Embryophyta</taxon>
        <taxon>Tracheophyta</taxon>
        <taxon>Spermatophyta</taxon>
        <taxon>Magnoliopsida</taxon>
        <taxon>eudicotyledons</taxon>
        <taxon>Gunneridae</taxon>
        <taxon>Pentapetalae</taxon>
        <taxon>rosids</taxon>
        <taxon>malvids</taxon>
        <taxon>Brassicales</taxon>
        <taxon>Brassicaceae</taxon>
        <taxon>Brassiceae</taxon>
        <taxon>Brassica</taxon>
    </lineage>
</organism>
<accession>A0ABQ7XSY0</accession>
<sequence length="94" mass="11267">MKTHSEHSNSRWRFRRSGDSGRIAEIAERLRTSQEQHAIKRDRHIRKAHRTLELETEISKIRRSRNHCRDHGTVANITRAARYKKWSTHKEGTR</sequence>
<proteinExistence type="predicted"/>
<dbReference type="EMBL" id="JAGKQM010000019">
    <property type="protein sequence ID" value="KAH0859043.1"/>
    <property type="molecule type" value="Genomic_DNA"/>
</dbReference>